<dbReference type="Gene3D" id="3.50.30.10">
    <property type="entry name" value="Phosphohistidine domain"/>
    <property type="match status" value="1"/>
</dbReference>
<dbReference type="SUPFAM" id="SSF47831">
    <property type="entry name" value="Enzyme I of the PEP:sugar phosphotransferase system HPr-binding (sub)domain"/>
    <property type="match status" value="1"/>
</dbReference>
<dbReference type="Pfam" id="PF00381">
    <property type="entry name" value="PTS-HPr"/>
    <property type="match status" value="1"/>
</dbReference>
<evidence type="ECO:0000256" key="5">
    <source>
        <dbReference type="ARBA" id="ARBA00022679"/>
    </source>
</evidence>
<name>A0A370R1H2_9GAMM</name>
<dbReference type="InterPro" id="IPR000032">
    <property type="entry name" value="HPr-like"/>
</dbReference>
<evidence type="ECO:0000259" key="7">
    <source>
        <dbReference type="PROSITE" id="PS51096"/>
    </source>
</evidence>
<dbReference type="RefSeq" id="WP_115457507.1">
    <property type="nucleotide sequence ID" value="NZ_QRAP01000002.1"/>
</dbReference>
<dbReference type="InterPro" id="IPR036618">
    <property type="entry name" value="PtsI_HPr-bd_sf"/>
</dbReference>
<dbReference type="SUPFAM" id="SSF53062">
    <property type="entry name" value="PTS system fructose IIA component-like"/>
    <property type="match status" value="1"/>
</dbReference>
<dbReference type="Gene3D" id="3.30.1340.10">
    <property type="entry name" value="HPr-like"/>
    <property type="match status" value="1"/>
</dbReference>
<dbReference type="EMBL" id="QRAP01000002">
    <property type="protein sequence ID" value="RDK95768.1"/>
    <property type="molecule type" value="Genomic_DNA"/>
</dbReference>
<accession>A0A370R1H2</accession>
<comment type="similarity">
    <text evidence="3">Belongs to the PEP-utilizing enzyme family.</text>
</comment>
<dbReference type="PROSITE" id="PS51350">
    <property type="entry name" value="PTS_HPR_DOM"/>
    <property type="match status" value="1"/>
</dbReference>
<evidence type="ECO:0000313" key="9">
    <source>
        <dbReference type="EMBL" id="RDK95768.1"/>
    </source>
</evidence>
<dbReference type="SUPFAM" id="SSF55594">
    <property type="entry name" value="HPr-like"/>
    <property type="match status" value="1"/>
</dbReference>
<dbReference type="PRINTS" id="PR00107">
    <property type="entry name" value="PHOSPHOCPHPR"/>
</dbReference>
<dbReference type="SUPFAM" id="SSF52009">
    <property type="entry name" value="Phosphohistidine domain"/>
    <property type="match status" value="1"/>
</dbReference>
<evidence type="ECO:0000256" key="2">
    <source>
        <dbReference type="ARBA" id="ARBA00002788"/>
    </source>
</evidence>
<dbReference type="InterPro" id="IPR036662">
    <property type="entry name" value="PTS_EIIA_man-typ_sf"/>
</dbReference>
<dbReference type="PANTHER" id="PTHR38594:SF1">
    <property type="entry name" value="PEP-DEPENDENT DIHYDROXYACETONE KINASE, PHOSPHORYL DONOR SUBUNIT DHAM"/>
    <property type="match status" value="1"/>
</dbReference>
<dbReference type="Pfam" id="PF00391">
    <property type="entry name" value="PEP-utilizers"/>
    <property type="match status" value="1"/>
</dbReference>
<dbReference type="Gene3D" id="3.40.50.510">
    <property type="entry name" value="Phosphotransferase system, mannose-type IIA component"/>
    <property type="match status" value="1"/>
</dbReference>
<dbReference type="InterPro" id="IPR036637">
    <property type="entry name" value="Phosphohistidine_dom_sf"/>
</dbReference>
<evidence type="ECO:0000259" key="8">
    <source>
        <dbReference type="PROSITE" id="PS51350"/>
    </source>
</evidence>
<keyword evidence="9" id="KW-0670">Pyruvate</keyword>
<comment type="caution">
    <text evidence="9">The sequence shown here is derived from an EMBL/GenBank/DDBJ whole genome shotgun (WGS) entry which is preliminary data.</text>
</comment>
<dbReference type="PROSITE" id="PS00369">
    <property type="entry name" value="PTS_HPR_HIS"/>
    <property type="match status" value="1"/>
</dbReference>
<dbReference type="InterPro" id="IPR012844">
    <property type="entry name" value="DhaM_N"/>
</dbReference>
<comment type="catalytic activity">
    <reaction evidence="1">
        <text>dihydroxyacetone + phosphoenolpyruvate = dihydroxyacetone phosphate + pyruvate</text>
        <dbReference type="Rhea" id="RHEA:18381"/>
        <dbReference type="ChEBI" id="CHEBI:15361"/>
        <dbReference type="ChEBI" id="CHEBI:16016"/>
        <dbReference type="ChEBI" id="CHEBI:57642"/>
        <dbReference type="ChEBI" id="CHEBI:58702"/>
        <dbReference type="EC" id="2.7.1.121"/>
    </reaction>
</comment>
<evidence type="ECO:0000256" key="4">
    <source>
        <dbReference type="ARBA" id="ARBA00012095"/>
    </source>
</evidence>
<dbReference type="InterPro" id="IPR004701">
    <property type="entry name" value="PTS_EIIA_man-typ"/>
</dbReference>
<dbReference type="Pfam" id="PF05524">
    <property type="entry name" value="PEP-utilisers_N"/>
    <property type="match status" value="1"/>
</dbReference>
<dbReference type="InterPro" id="IPR001020">
    <property type="entry name" value="PTS_HPr_His_P_site"/>
</dbReference>
<keyword evidence="5 9" id="KW-0808">Transferase</keyword>
<dbReference type="NCBIfam" id="TIGR01003">
    <property type="entry name" value="PTS_HPr_family"/>
    <property type="match status" value="1"/>
</dbReference>
<dbReference type="InterPro" id="IPR039643">
    <property type="entry name" value="DhaM"/>
</dbReference>
<comment type="subunit">
    <text evidence="6">Homodimer. The dihydroxyacetone kinase complex is composed of a homodimer of DhaM, a homodimer of DhaK and the subunit DhaL.</text>
</comment>
<dbReference type="GO" id="GO:0016020">
    <property type="term" value="C:membrane"/>
    <property type="evidence" value="ECO:0007669"/>
    <property type="project" value="InterPro"/>
</dbReference>
<evidence type="ECO:0000313" key="10">
    <source>
        <dbReference type="Proteomes" id="UP000254848"/>
    </source>
</evidence>
<feature type="domain" description="PTS EIIA type-4" evidence="7">
    <location>
        <begin position="1"/>
        <end position="134"/>
    </location>
</feature>
<dbReference type="Proteomes" id="UP000254848">
    <property type="component" value="Unassembled WGS sequence"/>
</dbReference>
<dbReference type="InterPro" id="IPR008731">
    <property type="entry name" value="PTS_EIN"/>
</dbReference>
<dbReference type="EC" id="2.7.1.121" evidence="4"/>
<keyword evidence="10" id="KW-1185">Reference proteome</keyword>
<dbReference type="NCBIfam" id="NF008478">
    <property type="entry name" value="PRK11377.1"/>
    <property type="match status" value="1"/>
</dbReference>
<dbReference type="AlphaFoldDB" id="A0A370R1H2"/>
<dbReference type="InterPro" id="IPR035895">
    <property type="entry name" value="HPr-like_sf"/>
</dbReference>
<dbReference type="InterPro" id="IPR008279">
    <property type="entry name" value="PEP-util_enz_mobile_dom"/>
</dbReference>
<dbReference type="PROSITE" id="PS51096">
    <property type="entry name" value="PTS_EIIA_TYPE_4"/>
    <property type="match status" value="1"/>
</dbReference>
<sequence length="480" mass="51022">MVNIVVVSHSARLAEGVAELAGQMQHSGCRLLLAAGIEDPDNPIGTDAIRVMQAIEEAYTPSGVLLLMDLGSALLSAETALELIDPGMRANVRLCAAPLVEGTLAAVVAASGGASLADTAKEAERALQAKRAQLGEQDMPDDADSAPVLGNDAVEACWTVRNAAGLHARPAARLAAALAPFHAALVLHKGDKHADPRSLNQITLLQVRRGDEIRLQAQGEDAPAALQAFEQLAQADFGDEPTPESGSTPILRGRAVAVQRITAPVFWMQRAHPVIPAGRIAPEQIEVEQQRLRQAIAATLNDLSRLAERTHQLLGKQHAGIFGAQSMLIDDPDLQTAAFNLITLKHCCAAEAWRTELDAMAQAYRELDDPYLQARELDVRDLLWRTLTHLTNGGPEVAQPPAPSVLLGDELFPSEVMMLDRRLTKGVVLSAGSPVSHSAILASALGIPMVVETGDGLKSLKEGERITLDAARGEILRANG</sequence>
<organism evidence="9 10">
    <name type="scientific">Enterobacillus tribolii</name>
    <dbReference type="NCBI Taxonomy" id="1487935"/>
    <lineage>
        <taxon>Bacteria</taxon>
        <taxon>Pseudomonadati</taxon>
        <taxon>Pseudomonadota</taxon>
        <taxon>Gammaproteobacteria</taxon>
        <taxon>Enterobacterales</taxon>
        <taxon>Hafniaceae</taxon>
        <taxon>Enterobacillus</taxon>
    </lineage>
</organism>
<dbReference type="GO" id="GO:0019563">
    <property type="term" value="P:glycerol catabolic process"/>
    <property type="evidence" value="ECO:0007669"/>
    <property type="project" value="InterPro"/>
</dbReference>
<evidence type="ECO:0000256" key="1">
    <source>
        <dbReference type="ARBA" id="ARBA00001113"/>
    </source>
</evidence>
<dbReference type="Gene3D" id="1.10.274.10">
    <property type="entry name" value="PtsI, HPr-binding domain"/>
    <property type="match status" value="1"/>
</dbReference>
<evidence type="ECO:0000256" key="3">
    <source>
        <dbReference type="ARBA" id="ARBA00007837"/>
    </source>
</evidence>
<dbReference type="GO" id="GO:0047324">
    <property type="term" value="F:phosphoenolpyruvate-glycerone phosphotransferase activity"/>
    <property type="evidence" value="ECO:0007669"/>
    <property type="project" value="UniProtKB-EC"/>
</dbReference>
<keyword evidence="9" id="KW-0418">Kinase</keyword>
<dbReference type="PANTHER" id="PTHR38594">
    <property type="entry name" value="PEP-DEPENDENT DIHYDROXYACETONE KINASE, PHOSPHORYL DONOR SUBUNIT DHAM"/>
    <property type="match status" value="1"/>
</dbReference>
<proteinExistence type="inferred from homology"/>
<dbReference type="OrthoDB" id="7065393at2"/>
<evidence type="ECO:0000256" key="6">
    <source>
        <dbReference type="ARBA" id="ARBA00046577"/>
    </source>
</evidence>
<feature type="domain" description="HPr" evidence="8">
    <location>
        <begin position="153"/>
        <end position="240"/>
    </location>
</feature>
<protein>
    <recommendedName>
        <fullName evidence="4">phosphoenolpyruvate--glycerone phosphotransferase</fullName>
        <ecNumber evidence="4">2.7.1.121</ecNumber>
    </recommendedName>
</protein>
<dbReference type="Pfam" id="PF03610">
    <property type="entry name" value="EIIA-man"/>
    <property type="match status" value="1"/>
</dbReference>
<dbReference type="NCBIfam" id="TIGR02364">
    <property type="entry name" value="dha_pts"/>
    <property type="match status" value="1"/>
</dbReference>
<reference evidence="9 10" key="1">
    <citation type="submission" date="2018-07" db="EMBL/GenBank/DDBJ databases">
        <title>Genomic Encyclopedia of Type Strains, Phase IV (KMG-IV): sequencing the most valuable type-strain genomes for metagenomic binning, comparative biology and taxonomic classification.</title>
        <authorList>
            <person name="Goeker M."/>
        </authorList>
    </citation>
    <scope>NUCLEOTIDE SEQUENCE [LARGE SCALE GENOMIC DNA]</scope>
    <source>
        <strain evidence="9 10">DSM 103736</strain>
    </source>
</reference>
<dbReference type="GO" id="GO:0009401">
    <property type="term" value="P:phosphoenolpyruvate-dependent sugar phosphotransferase system"/>
    <property type="evidence" value="ECO:0007669"/>
    <property type="project" value="InterPro"/>
</dbReference>
<comment type="function">
    <text evidence="2">Component of the dihydroxyacetone kinase complex, which is responsible for the phosphoenolpyruvate (PEP)-dependent phosphorylation of dihydroxyacetone. DhaM serves as the phosphoryl donor. Is phosphorylated by phosphoenolpyruvate in an EI- and HPr-dependent reaction, and a phosphorelay system on histidine residues finally leads to phosphoryl transfer to DhaL and dihydroxyacetone.</text>
</comment>
<gene>
    <name evidence="9" type="ORF">C8D90_102251</name>
</gene>